<comment type="subcellular location">
    <subcellularLocation>
        <location evidence="1">Secreted</location>
    </subcellularLocation>
</comment>
<feature type="signal peptide" evidence="6">
    <location>
        <begin position="1"/>
        <end position="20"/>
    </location>
</feature>
<keyword evidence="4" id="KW-0325">Glycoprotein</keyword>
<dbReference type="Pfam" id="PF12115">
    <property type="entry name" value="Salp15"/>
    <property type="match status" value="1"/>
</dbReference>
<evidence type="ECO:0000256" key="5">
    <source>
        <dbReference type="ARBA" id="ARBA00034321"/>
    </source>
</evidence>
<evidence type="ECO:0000313" key="7">
    <source>
        <dbReference type="EMBL" id="JAA71993.1"/>
    </source>
</evidence>
<dbReference type="InterPro" id="IPR021971">
    <property type="entry name" value="Salp15"/>
</dbReference>
<evidence type="ECO:0000256" key="3">
    <source>
        <dbReference type="ARBA" id="ARBA00022729"/>
    </source>
</evidence>
<organism evidence="7">
    <name type="scientific">Ixodes ricinus</name>
    <name type="common">Common tick</name>
    <name type="synonym">Acarus ricinus</name>
    <dbReference type="NCBI Taxonomy" id="34613"/>
    <lineage>
        <taxon>Eukaryota</taxon>
        <taxon>Metazoa</taxon>
        <taxon>Ecdysozoa</taxon>
        <taxon>Arthropoda</taxon>
        <taxon>Chelicerata</taxon>
        <taxon>Arachnida</taxon>
        <taxon>Acari</taxon>
        <taxon>Parasitiformes</taxon>
        <taxon>Ixodida</taxon>
        <taxon>Ixodoidea</taxon>
        <taxon>Ixodidae</taxon>
        <taxon>Ixodinae</taxon>
        <taxon>Ixodes</taxon>
    </lineage>
</organism>
<dbReference type="AlphaFoldDB" id="A0A0K8RM53"/>
<evidence type="ECO:0000256" key="4">
    <source>
        <dbReference type="ARBA" id="ARBA00023180"/>
    </source>
</evidence>
<evidence type="ECO:0000256" key="6">
    <source>
        <dbReference type="SAM" id="SignalP"/>
    </source>
</evidence>
<keyword evidence="3 6" id="KW-0732">Signal</keyword>
<dbReference type="GO" id="GO:0005576">
    <property type="term" value="C:extracellular region"/>
    <property type="evidence" value="ECO:0007669"/>
    <property type="project" value="UniProtKB-SubCell"/>
</dbReference>
<reference evidence="7" key="1">
    <citation type="submission" date="2012-12" db="EMBL/GenBank/DDBJ databases">
        <title>Identification and characterization of a phenylalanine ammonia-lyase gene family in Isatis indigotica Fort.</title>
        <authorList>
            <person name="Liu Q."/>
            <person name="Chen J."/>
            <person name="Zhou X."/>
            <person name="Di P."/>
            <person name="Xiao Y."/>
            <person name="Xuan H."/>
            <person name="Zhang L."/>
            <person name="Chen W."/>
        </authorList>
    </citation>
    <scope>NUCLEOTIDE SEQUENCE</scope>
    <source>
        <tissue evidence="7">Salivary gland</tissue>
    </source>
</reference>
<proteinExistence type="evidence at transcript level"/>
<dbReference type="EMBL" id="GADI01001815">
    <property type="protein sequence ID" value="JAA71993.1"/>
    <property type="molecule type" value="mRNA"/>
</dbReference>
<comment type="similarity">
    <text evidence="5">Belongs to the salp15 family.</text>
</comment>
<feature type="chain" id="PRO_5005518653" evidence="6">
    <location>
        <begin position="21"/>
        <end position="115"/>
    </location>
</feature>
<name>A0A0K8RM53_IXORI</name>
<accession>A0A0K8RM53</accession>
<sequence>MNKATFILLVTSQLLCHVASEYHSWTEVEQTFGVKSCWKILKDALDEECKKKGAGAVEAVDFTVCKIECQDGTEDKLVDINMPNNTPCGIYNETCQDGKCEGHCNIPVETLEEVE</sequence>
<keyword evidence="2" id="KW-0964">Secreted</keyword>
<protein>
    <submittedName>
        <fullName evidence="7">Putative ixostatin</fullName>
    </submittedName>
</protein>
<evidence type="ECO:0000256" key="1">
    <source>
        <dbReference type="ARBA" id="ARBA00004613"/>
    </source>
</evidence>
<evidence type="ECO:0000256" key="2">
    <source>
        <dbReference type="ARBA" id="ARBA00022525"/>
    </source>
</evidence>